<reference evidence="4" key="1">
    <citation type="journal article" date="2020" name="mSystems">
        <title>Genome- and Community-Level Interaction Insights into Carbon Utilization and Element Cycling Functions of Hydrothermarchaeota in Hydrothermal Sediment.</title>
        <authorList>
            <person name="Zhou Z."/>
            <person name="Liu Y."/>
            <person name="Xu W."/>
            <person name="Pan J."/>
            <person name="Luo Z.H."/>
            <person name="Li M."/>
        </authorList>
    </citation>
    <scope>NUCLEOTIDE SEQUENCE [LARGE SCALE GENOMIC DNA]</scope>
    <source>
        <strain evidence="4">SpSt-1038</strain>
    </source>
</reference>
<dbReference type="InterPro" id="IPR051257">
    <property type="entry name" value="Diverse_CBS-Domain"/>
</dbReference>
<dbReference type="AlphaFoldDB" id="A0A7J3UZI4"/>
<dbReference type="InterPro" id="IPR000644">
    <property type="entry name" value="CBS_dom"/>
</dbReference>
<keyword evidence="1 2" id="KW-0129">CBS domain</keyword>
<dbReference type="EMBL" id="DRVT01000047">
    <property type="protein sequence ID" value="HHI49261.1"/>
    <property type="molecule type" value="Genomic_DNA"/>
</dbReference>
<comment type="caution">
    <text evidence="4">The sequence shown here is derived from an EMBL/GenBank/DDBJ whole genome shotgun (WGS) entry which is preliminary data.</text>
</comment>
<feature type="domain" description="CBS" evidence="3">
    <location>
        <begin position="178"/>
        <end position="233"/>
    </location>
</feature>
<dbReference type="Gene3D" id="3.10.580.10">
    <property type="entry name" value="CBS-domain"/>
    <property type="match status" value="2"/>
</dbReference>
<evidence type="ECO:0000256" key="1">
    <source>
        <dbReference type="ARBA" id="ARBA00023122"/>
    </source>
</evidence>
<dbReference type="SUPFAM" id="SSF54631">
    <property type="entry name" value="CBS-domain pair"/>
    <property type="match status" value="2"/>
</dbReference>
<evidence type="ECO:0000313" key="4">
    <source>
        <dbReference type="EMBL" id="HHI49261.1"/>
    </source>
</evidence>
<dbReference type="InterPro" id="IPR046342">
    <property type="entry name" value="CBS_dom_sf"/>
</dbReference>
<evidence type="ECO:0000259" key="3">
    <source>
        <dbReference type="PROSITE" id="PS51371"/>
    </source>
</evidence>
<accession>A0A7J3UZI4</accession>
<dbReference type="PROSITE" id="PS51371">
    <property type="entry name" value="CBS"/>
    <property type="match status" value="4"/>
</dbReference>
<organism evidence="4">
    <name type="scientific">Candidatus Methanosuratincola petrocarbonis</name>
    <name type="common">ex Vanwonterghem et al. 2016</name>
    <dbReference type="NCBI Taxonomy" id="1867261"/>
    <lineage>
        <taxon>Archaea</taxon>
        <taxon>Thermoproteota</taxon>
        <taxon>Methanosuratincolia</taxon>
        <taxon>Candidatus Methanomethylicales</taxon>
        <taxon>Candidatus Methanomethylicaceae</taxon>
        <taxon>Candidatus Methanosuratincola (ex Vanwonterghem et al. 2016)</taxon>
    </lineage>
</organism>
<proteinExistence type="predicted"/>
<dbReference type="SMART" id="SM00116">
    <property type="entry name" value="CBS"/>
    <property type="match status" value="4"/>
</dbReference>
<feature type="domain" description="CBS" evidence="3">
    <location>
        <begin position="253"/>
        <end position="305"/>
    </location>
</feature>
<protein>
    <submittedName>
        <fullName evidence="4">CBS domain-containing protein</fullName>
    </submittedName>
</protein>
<evidence type="ECO:0000256" key="2">
    <source>
        <dbReference type="PROSITE-ProRule" id="PRU00703"/>
    </source>
</evidence>
<name>A0A7J3UZI4_9CREN</name>
<sequence length="305" mass="33402">MEFVMSRRVVRGFLRSDGTPNFSNTVYSKPKELEYLVQKPVISATASTPIIKAIDMMLSNGIRRIPITTSKGELTGIVTATDMVNFFGGGEYYNLVKLRYGGRFFSALYAPVESIMTREVICADVKETFSDVLGKMIRENVGSVPVVDGGILKGIITEYDVVRYLSGRSMTGVVEDYMSRNPVMASPNVTIKSIARLMVSNGFRRIPLVEGADVRGIVTTMDIVRYFGEGKAFRKIILDEMDQVISVPAKEIMSEGALRVHPQDKLGDVAPLIRTSGVGAVLVEDGGSIIGILTERDLLMALAIE</sequence>
<dbReference type="PANTHER" id="PTHR43080:SF2">
    <property type="entry name" value="CBS DOMAIN-CONTAINING PROTEIN"/>
    <property type="match status" value="1"/>
</dbReference>
<dbReference type="Pfam" id="PF00571">
    <property type="entry name" value="CBS"/>
    <property type="match status" value="4"/>
</dbReference>
<dbReference type="PANTHER" id="PTHR43080">
    <property type="entry name" value="CBS DOMAIN-CONTAINING PROTEIN CBSX3, MITOCHONDRIAL"/>
    <property type="match status" value="1"/>
</dbReference>
<feature type="domain" description="CBS" evidence="3">
    <location>
        <begin position="116"/>
        <end position="173"/>
    </location>
</feature>
<gene>
    <name evidence="4" type="ORF">ENL91_03725</name>
</gene>
<feature type="domain" description="CBS" evidence="3">
    <location>
        <begin position="37"/>
        <end position="98"/>
    </location>
</feature>